<reference evidence="2 3" key="1">
    <citation type="submission" date="2013-07" db="EMBL/GenBank/DDBJ databases">
        <authorList>
            <person name="Stoco P.H."/>
            <person name="Wagner G."/>
            <person name="Gerber A."/>
            <person name="Zaha A."/>
            <person name="Thompson C."/>
            <person name="Bartholomeu D.C."/>
            <person name="Luckemeyer D.D."/>
            <person name="Bahia D."/>
            <person name="Loreto E."/>
            <person name="Prestes E.B."/>
            <person name="Lima F.M."/>
            <person name="Rodrigues-Luiz G."/>
            <person name="Vallejo G.A."/>
            <person name="Filho J.F."/>
            <person name="Monteiro K.M."/>
            <person name="Tyler K.M."/>
            <person name="de Almeida L.G."/>
            <person name="Ortiz M.F."/>
            <person name="Siervo M.A."/>
            <person name="de Moraes M.H."/>
            <person name="Cunha O.L."/>
            <person name="Mendonca-Neto R."/>
            <person name="Silva R."/>
            <person name="Teixeira S.M."/>
            <person name="Murta S.M."/>
            <person name="Sincero T.C."/>
            <person name="Mendes T.A."/>
            <person name="Urmenyi T.P."/>
            <person name="Silva V.G."/>
            <person name="da Rocha W.D."/>
            <person name="Andersson B."/>
            <person name="Romanha A.J."/>
            <person name="Steindel M."/>
            <person name="de Vasconcelos A.T."/>
            <person name="Grisard E.C."/>
        </authorList>
    </citation>
    <scope>NUCLEOTIDE SEQUENCE [LARGE SCALE GENOMIC DNA]</scope>
    <source>
        <strain evidence="2 3">SC58</strain>
    </source>
</reference>
<gene>
    <name evidence="2" type="ORF">TRSC58_02339</name>
</gene>
<evidence type="ECO:0000313" key="3">
    <source>
        <dbReference type="Proteomes" id="UP000031737"/>
    </source>
</evidence>
<dbReference type="SUPFAM" id="SSF103657">
    <property type="entry name" value="BAR/IMD domain-like"/>
    <property type="match status" value="1"/>
</dbReference>
<proteinExistence type="predicted"/>
<dbReference type="OrthoDB" id="264958at2759"/>
<dbReference type="InterPro" id="IPR027267">
    <property type="entry name" value="AH/BAR_dom_sf"/>
</dbReference>
<accession>A0A061J4Y1</accession>
<dbReference type="Proteomes" id="UP000031737">
    <property type="component" value="Unassembled WGS sequence"/>
</dbReference>
<organism evidence="2 3">
    <name type="scientific">Trypanosoma rangeli SC58</name>
    <dbReference type="NCBI Taxonomy" id="429131"/>
    <lineage>
        <taxon>Eukaryota</taxon>
        <taxon>Discoba</taxon>
        <taxon>Euglenozoa</taxon>
        <taxon>Kinetoplastea</taxon>
        <taxon>Metakinetoplastina</taxon>
        <taxon>Trypanosomatida</taxon>
        <taxon>Trypanosomatidae</taxon>
        <taxon>Trypanosoma</taxon>
        <taxon>Herpetosoma</taxon>
    </lineage>
</organism>
<feature type="region of interest" description="Disordered" evidence="1">
    <location>
        <begin position="59"/>
        <end position="79"/>
    </location>
</feature>
<name>A0A061J4Y1_TRYRA</name>
<dbReference type="Gene3D" id="1.20.1270.60">
    <property type="entry name" value="Arfaptin homology (AH) domain/BAR domain"/>
    <property type="match status" value="1"/>
</dbReference>
<evidence type="ECO:0008006" key="4">
    <source>
        <dbReference type="Google" id="ProtNLM"/>
    </source>
</evidence>
<dbReference type="PANTHER" id="PTHR38148">
    <property type="entry name" value="BAR DOMAIN-CONTAINING PROTEIN"/>
    <property type="match status" value="1"/>
</dbReference>
<evidence type="ECO:0000256" key="1">
    <source>
        <dbReference type="SAM" id="MobiDB-lite"/>
    </source>
</evidence>
<dbReference type="EMBL" id="AUPL01002339">
    <property type="protein sequence ID" value="ESL09934.1"/>
    <property type="molecule type" value="Genomic_DNA"/>
</dbReference>
<feature type="compositionally biased region" description="Polar residues" evidence="1">
    <location>
        <begin position="62"/>
        <end position="76"/>
    </location>
</feature>
<sequence>MEEGMKAFNEASKNYIVAVRRVDSALEDMVVSFRQMSFGDIPPSLRSLLDRFGKEVGDHRNTTATASKGENNSSDGTDGKKYAVAQYVNDFMKRADCIGDSLKSLMKLARVKREEHEKADKKYNEARAKADKIAASDVKKNRNSSENPDYVKCINKRDVLRVELTKREDELARVCHELQERRVEVIKQALNTMSDISSEYWSGVARVMRSAWGPNKTLVGWGK</sequence>
<comment type="caution">
    <text evidence="2">The sequence shown here is derived from an EMBL/GenBank/DDBJ whole genome shotgun (WGS) entry which is preliminary data.</text>
</comment>
<evidence type="ECO:0000313" key="2">
    <source>
        <dbReference type="EMBL" id="ESL09934.1"/>
    </source>
</evidence>
<dbReference type="VEuPathDB" id="TriTrypDB:TRSC58_02339"/>
<protein>
    <recommendedName>
        <fullName evidence="4">BAR domain-containing protein</fullName>
    </recommendedName>
</protein>
<dbReference type="PANTHER" id="PTHR38148:SF3">
    <property type="entry name" value="BAR DOMAIN-CONTAINING PROTEIN"/>
    <property type="match status" value="1"/>
</dbReference>
<dbReference type="AlphaFoldDB" id="A0A061J4Y1"/>
<keyword evidence="3" id="KW-1185">Reference proteome</keyword>